<evidence type="ECO:0000259" key="10">
    <source>
        <dbReference type="Pfam" id="PF19425"/>
    </source>
</evidence>
<dbReference type="InterPro" id="IPR050570">
    <property type="entry name" value="Cell_wall_metabolism_enzyme"/>
</dbReference>
<sequence>MLAPTLVMIRRRERPMRRWMKRGAGLGGLVLLAVIGWLALRQDPVAPEPTATDIATADLTAPEVADDPEPPPIAAVPETAEAATQPPPQPAAAAPQPGAAPGQPTADGQAPAAPDAPTASATPEGASPSTPGSADAPPEADSYVTIVRLEKGDTISSVLQDLDFAPAEIGNAVQALSRRLTLKRLQIGQALTLEVRTPEDADAKPILQTLTIRPDARREITLQRDDNGTFSAAEKIFDVIAKLVRASGVVDGSLIASADDAGVPRPALAEMVRAFSWDVNFQHDMKAGDRFAVLIEQSWTTDGKLVDSGRVLWAELTTGGGRQTYAIYRFKPQRGADGFYYGNGQSVVKALLRTPLSLSRISSRFGMRRHPVLGFSRMHKGIDFAAPPGTPILAAGAGQVVQAGRNGGYGNWVKLRHSRGLATGYAHMSRVARGLRPGHKVRQGQVIGFVGSTGMSTGPHLHFELHRNGIPVNPLTVAQTSVRASLAGADLTRFKAAVARINRARADATVLQASTP</sequence>
<feature type="domain" description="M23ase beta-sheet core" evidence="9">
    <location>
        <begin position="377"/>
        <end position="474"/>
    </location>
</feature>
<evidence type="ECO:0000256" key="6">
    <source>
        <dbReference type="ARBA" id="ARBA00022833"/>
    </source>
</evidence>
<feature type="compositionally biased region" description="Low complexity" evidence="8">
    <location>
        <begin position="91"/>
        <end position="124"/>
    </location>
</feature>
<organism evidence="11 12">
    <name type="scientific">Vineibacter terrae</name>
    <dbReference type="NCBI Taxonomy" id="2586908"/>
    <lineage>
        <taxon>Bacteria</taxon>
        <taxon>Pseudomonadati</taxon>
        <taxon>Pseudomonadota</taxon>
        <taxon>Alphaproteobacteria</taxon>
        <taxon>Hyphomicrobiales</taxon>
        <taxon>Vineibacter</taxon>
    </lineage>
</organism>
<dbReference type="AlphaFoldDB" id="A0A5C8P8V6"/>
<evidence type="ECO:0000256" key="2">
    <source>
        <dbReference type="ARBA" id="ARBA00004196"/>
    </source>
</evidence>
<dbReference type="InterPro" id="IPR016047">
    <property type="entry name" value="M23ase_b-sheet_dom"/>
</dbReference>
<dbReference type="CDD" id="cd12797">
    <property type="entry name" value="M23_peptidase"/>
    <property type="match status" value="1"/>
</dbReference>
<accession>A0A5C8P8V6</accession>
<dbReference type="InterPro" id="IPR045834">
    <property type="entry name" value="Csd3_N2"/>
</dbReference>
<dbReference type="SUPFAM" id="SSF51261">
    <property type="entry name" value="Duplicated hybrid motif"/>
    <property type="match status" value="1"/>
</dbReference>
<dbReference type="OrthoDB" id="9805070at2"/>
<evidence type="ECO:0000256" key="5">
    <source>
        <dbReference type="ARBA" id="ARBA00022801"/>
    </source>
</evidence>
<reference evidence="11 12" key="1">
    <citation type="submission" date="2019-06" db="EMBL/GenBank/DDBJ databases">
        <title>New taxonomy in bacterial strain CC-CFT640, isolated from vineyard.</title>
        <authorList>
            <person name="Lin S.-Y."/>
            <person name="Tsai C.-F."/>
            <person name="Young C.-C."/>
        </authorList>
    </citation>
    <scope>NUCLEOTIDE SEQUENCE [LARGE SCALE GENOMIC DNA]</scope>
    <source>
        <strain evidence="11 12">CC-CFT640</strain>
    </source>
</reference>
<evidence type="ECO:0000256" key="8">
    <source>
        <dbReference type="SAM" id="MobiDB-lite"/>
    </source>
</evidence>
<dbReference type="EMBL" id="VDUZ01000064">
    <property type="protein sequence ID" value="TXL70186.1"/>
    <property type="molecule type" value="Genomic_DNA"/>
</dbReference>
<dbReference type="Pfam" id="PF01551">
    <property type="entry name" value="Peptidase_M23"/>
    <property type="match status" value="1"/>
</dbReference>
<dbReference type="GO" id="GO:0006508">
    <property type="term" value="P:proteolysis"/>
    <property type="evidence" value="ECO:0007669"/>
    <property type="project" value="UniProtKB-KW"/>
</dbReference>
<dbReference type="GO" id="GO:0030313">
    <property type="term" value="C:cell envelope"/>
    <property type="evidence" value="ECO:0007669"/>
    <property type="project" value="UniProtKB-SubCell"/>
</dbReference>
<evidence type="ECO:0000313" key="11">
    <source>
        <dbReference type="EMBL" id="TXL70186.1"/>
    </source>
</evidence>
<dbReference type="Proteomes" id="UP000321638">
    <property type="component" value="Unassembled WGS sequence"/>
</dbReference>
<feature type="domain" description="Csd3-like second N-terminal" evidence="10">
    <location>
        <begin position="246"/>
        <end position="365"/>
    </location>
</feature>
<comment type="subcellular location">
    <subcellularLocation>
        <location evidence="2">Cell envelope</location>
    </subcellularLocation>
</comment>
<keyword evidence="3" id="KW-0645">Protease</keyword>
<evidence type="ECO:0000313" key="12">
    <source>
        <dbReference type="Proteomes" id="UP000321638"/>
    </source>
</evidence>
<name>A0A5C8P8V6_9HYPH</name>
<dbReference type="Gene3D" id="2.70.70.10">
    <property type="entry name" value="Glucose Permease (Domain IIA)"/>
    <property type="match status" value="1"/>
</dbReference>
<dbReference type="Pfam" id="PF19425">
    <property type="entry name" value="Csd3_N2"/>
    <property type="match status" value="1"/>
</dbReference>
<keyword evidence="6" id="KW-0862">Zinc</keyword>
<feature type="region of interest" description="Disordered" evidence="8">
    <location>
        <begin position="79"/>
        <end position="139"/>
    </location>
</feature>
<proteinExistence type="predicted"/>
<keyword evidence="12" id="KW-1185">Reference proteome</keyword>
<dbReference type="PANTHER" id="PTHR21666">
    <property type="entry name" value="PEPTIDASE-RELATED"/>
    <property type="match status" value="1"/>
</dbReference>
<protein>
    <submittedName>
        <fullName evidence="11">M23 family peptidase</fullName>
    </submittedName>
</protein>
<evidence type="ECO:0000256" key="4">
    <source>
        <dbReference type="ARBA" id="ARBA00022723"/>
    </source>
</evidence>
<gene>
    <name evidence="11" type="ORF">FHP25_35735</name>
</gene>
<evidence type="ECO:0000256" key="1">
    <source>
        <dbReference type="ARBA" id="ARBA00001947"/>
    </source>
</evidence>
<dbReference type="InterPro" id="IPR011055">
    <property type="entry name" value="Dup_hybrid_motif"/>
</dbReference>
<keyword evidence="5" id="KW-0378">Hydrolase</keyword>
<comment type="cofactor">
    <cofactor evidence="1">
        <name>Zn(2+)</name>
        <dbReference type="ChEBI" id="CHEBI:29105"/>
    </cofactor>
</comment>
<evidence type="ECO:0000259" key="9">
    <source>
        <dbReference type="Pfam" id="PF01551"/>
    </source>
</evidence>
<dbReference type="GO" id="GO:0004222">
    <property type="term" value="F:metalloendopeptidase activity"/>
    <property type="evidence" value="ECO:0007669"/>
    <property type="project" value="TreeGrafter"/>
</dbReference>
<evidence type="ECO:0000256" key="3">
    <source>
        <dbReference type="ARBA" id="ARBA00022670"/>
    </source>
</evidence>
<comment type="caution">
    <text evidence="11">The sequence shown here is derived from an EMBL/GenBank/DDBJ whole genome shotgun (WGS) entry which is preliminary data.</text>
</comment>
<keyword evidence="4" id="KW-0479">Metal-binding</keyword>
<dbReference type="Gene3D" id="3.10.450.350">
    <property type="match status" value="2"/>
</dbReference>
<dbReference type="RefSeq" id="WP_147851798.1">
    <property type="nucleotide sequence ID" value="NZ_VDUZ01000064.1"/>
</dbReference>
<dbReference type="PANTHER" id="PTHR21666:SF288">
    <property type="entry name" value="CELL DIVISION PROTEIN YTFB"/>
    <property type="match status" value="1"/>
</dbReference>
<keyword evidence="7" id="KW-0482">Metalloprotease</keyword>
<evidence type="ECO:0000256" key="7">
    <source>
        <dbReference type="ARBA" id="ARBA00023049"/>
    </source>
</evidence>
<dbReference type="GO" id="GO:0046872">
    <property type="term" value="F:metal ion binding"/>
    <property type="evidence" value="ECO:0007669"/>
    <property type="project" value="UniProtKB-KW"/>
</dbReference>